<dbReference type="GO" id="GO:0010521">
    <property type="term" value="F:telomerase inhibitor activity"/>
    <property type="evidence" value="ECO:0007669"/>
    <property type="project" value="TreeGrafter"/>
</dbReference>
<evidence type="ECO:0000256" key="1">
    <source>
        <dbReference type="ARBA" id="ARBA00004286"/>
    </source>
</evidence>
<comment type="subcellular location">
    <subcellularLocation>
        <location evidence="1">Chromosome</location>
    </subcellularLocation>
</comment>
<reference evidence="5 6" key="1">
    <citation type="submission" date="2020-12" db="EMBL/GenBank/DDBJ databases">
        <title>Concerted genomic and epigenomic changes stabilize Arabidopsis allopolyploids.</title>
        <authorList>
            <person name="Chen Z."/>
        </authorList>
    </citation>
    <scope>NUCLEOTIDE SEQUENCE [LARGE SCALE GENOMIC DNA]</scope>
    <source>
        <strain evidence="5">Allo738</strain>
        <tissue evidence="5">Leaf</tissue>
    </source>
</reference>
<sequence>MAKKRDSPKLIKIKDAINLINQQVSLIGIVLEQREPKQCRTNDWICTLRIIDDTYPSPGFTVNVFSNTLEQLPQIKNHDDMILFTRIKMQTFDSGKRVSAACNKRVSSFALFEGEDFVCYQCTSNFHEEEALYKSAMADLRKFFATCSEDVRALQSISYRTEPCSVETFSFLREIKIGKRFDLVCRILHVDEDMSAVFVWDGTDAPPASILAKRSEEDKAFSSLSVHTLLSRDILLSFPTVGTILRVSLSSHLFHRVKPGDWVELYQLLCEVDKGSWVIKVTNSTKVRHLAQDDRLVEKIMRLVLLEVSFANYFRFCLPRESLTLLFSFLSYVPKTRLYDKRISSKLGHIPFWCFPSPPGLTETDENCAPFVTLMDIITFPKVTCKYRCIVRVVSAYPWQVDDFCSNENRLHRVLLTLEDPTATLEAFLCDKDAEYFWGLGFQDTETLRKKRNWLLGIRESSNFVAPRNPPWIECCILSYYTNKADPWNTRLYRIFGTRLLN</sequence>
<dbReference type="Pfam" id="PF02765">
    <property type="entry name" value="POT1"/>
    <property type="match status" value="1"/>
</dbReference>
<dbReference type="GO" id="GO:0016233">
    <property type="term" value="P:telomere capping"/>
    <property type="evidence" value="ECO:0007669"/>
    <property type="project" value="TreeGrafter"/>
</dbReference>
<name>A0A8T2AVY7_9BRAS</name>
<keyword evidence="6" id="KW-1185">Reference proteome</keyword>
<dbReference type="Pfam" id="PF25507">
    <property type="entry name" value="OB_POT1A"/>
    <property type="match status" value="1"/>
</dbReference>
<evidence type="ECO:0000313" key="6">
    <source>
        <dbReference type="Proteomes" id="UP000694240"/>
    </source>
</evidence>
<dbReference type="EMBL" id="JAEFBK010000008">
    <property type="protein sequence ID" value="KAG7578800.1"/>
    <property type="molecule type" value="Genomic_DNA"/>
</dbReference>
<gene>
    <name evidence="5" type="ORF">ISN45_Aa03g029600</name>
</gene>
<evidence type="ECO:0000259" key="4">
    <source>
        <dbReference type="SMART" id="SM00976"/>
    </source>
</evidence>
<dbReference type="SMART" id="SM00976">
    <property type="entry name" value="Telo_bind"/>
    <property type="match status" value="1"/>
</dbReference>
<keyword evidence="3" id="KW-0238">DNA-binding</keyword>
<dbReference type="CDD" id="cd04497">
    <property type="entry name" value="hPOT1_OB1_like"/>
    <property type="match status" value="1"/>
</dbReference>
<feature type="domain" description="Telomeric single stranded DNA binding POT1/Cdc13" evidence="4">
    <location>
        <begin position="10"/>
        <end position="145"/>
    </location>
</feature>
<comment type="caution">
    <text evidence="5">The sequence shown here is derived from an EMBL/GenBank/DDBJ whole genome shotgun (WGS) entry which is preliminary data.</text>
</comment>
<dbReference type="GO" id="GO:0098505">
    <property type="term" value="F:G-rich strand telomeric DNA binding"/>
    <property type="evidence" value="ECO:0007669"/>
    <property type="project" value="TreeGrafter"/>
</dbReference>
<accession>A0A8T2AVY7</accession>
<dbReference type="AlphaFoldDB" id="A0A8T2AVY7"/>
<protein>
    <submittedName>
        <fullName evidence="5">Nucleic acid-binding OB-fold</fullName>
    </submittedName>
</protein>
<keyword evidence="2" id="KW-0158">Chromosome</keyword>
<evidence type="ECO:0000313" key="5">
    <source>
        <dbReference type="EMBL" id="KAG7578800.1"/>
    </source>
</evidence>
<evidence type="ECO:0000256" key="2">
    <source>
        <dbReference type="ARBA" id="ARBA00022454"/>
    </source>
</evidence>
<dbReference type="PANTHER" id="PTHR14513:SF0">
    <property type="entry name" value="PROTECTION OF TELOMERES PROTEIN 1"/>
    <property type="match status" value="1"/>
</dbReference>
<evidence type="ECO:0000256" key="3">
    <source>
        <dbReference type="ARBA" id="ARBA00023125"/>
    </source>
</evidence>
<dbReference type="InterPro" id="IPR011564">
    <property type="entry name" value="Telomer_end-bd_POT1/Cdc13"/>
</dbReference>
<dbReference type="InterPro" id="IPR028389">
    <property type="entry name" value="POT1"/>
</dbReference>
<dbReference type="GO" id="GO:0032210">
    <property type="term" value="P:regulation of telomere maintenance via telomerase"/>
    <property type="evidence" value="ECO:0007669"/>
    <property type="project" value="TreeGrafter"/>
</dbReference>
<proteinExistence type="predicted"/>
<dbReference type="PANTHER" id="PTHR14513">
    <property type="entry name" value="PROTECTION OF TELOMERES 1"/>
    <property type="match status" value="1"/>
</dbReference>
<dbReference type="GO" id="GO:0000783">
    <property type="term" value="C:nuclear telomere cap complex"/>
    <property type="evidence" value="ECO:0007669"/>
    <property type="project" value="TreeGrafter"/>
</dbReference>
<dbReference type="InterPro" id="IPR057620">
    <property type="entry name" value="POT1A/B-like_OB"/>
</dbReference>
<dbReference type="Proteomes" id="UP000694240">
    <property type="component" value="Chromosome 8"/>
</dbReference>
<organism evidence="5 6">
    <name type="scientific">Arabidopsis thaliana x Arabidopsis arenosa</name>
    <dbReference type="NCBI Taxonomy" id="1240361"/>
    <lineage>
        <taxon>Eukaryota</taxon>
        <taxon>Viridiplantae</taxon>
        <taxon>Streptophyta</taxon>
        <taxon>Embryophyta</taxon>
        <taxon>Tracheophyta</taxon>
        <taxon>Spermatophyta</taxon>
        <taxon>Magnoliopsida</taxon>
        <taxon>eudicotyledons</taxon>
        <taxon>Gunneridae</taxon>
        <taxon>Pentapetalae</taxon>
        <taxon>rosids</taxon>
        <taxon>malvids</taxon>
        <taxon>Brassicales</taxon>
        <taxon>Brassicaceae</taxon>
        <taxon>Camelineae</taxon>
        <taxon>Arabidopsis</taxon>
    </lineage>
</organism>